<dbReference type="EMBL" id="APBQ01000050">
    <property type="protein sequence ID" value="ENY78521.1"/>
    <property type="molecule type" value="Genomic_DNA"/>
</dbReference>
<organism evidence="1 2">
    <name type="scientific">Pseudomonas putida TRO1</name>
    <dbReference type="NCBI Taxonomy" id="1227924"/>
    <lineage>
        <taxon>Bacteria</taxon>
        <taxon>Pseudomonadati</taxon>
        <taxon>Pseudomonadota</taxon>
        <taxon>Gammaproteobacteria</taxon>
        <taxon>Pseudomonadales</taxon>
        <taxon>Pseudomonadaceae</taxon>
        <taxon>Pseudomonas</taxon>
    </lineage>
</organism>
<dbReference type="AlphaFoldDB" id="A0AAD2WEB2"/>
<accession>A0AAD2WEB2</accession>
<comment type="caution">
    <text evidence="1">The sequence shown here is derived from an EMBL/GenBank/DDBJ whole genome shotgun (WGS) entry which is preliminary data.</text>
</comment>
<evidence type="ECO:0000313" key="2">
    <source>
        <dbReference type="Proteomes" id="UP000013237"/>
    </source>
</evidence>
<proteinExistence type="predicted"/>
<reference evidence="1 2" key="1">
    <citation type="submission" date="2013-02" db="EMBL/GenBank/DDBJ databases">
        <title>Insights into the proteome of triclosan-resistant Pseudomonas putida TRO1, isolated from activated sludge.</title>
        <authorList>
            <person name="Lolas I.B."/>
            <person name="Almeida B."/>
            <person name="Starnawski P.M."/>
            <person name="Soenderkaer M."/>
            <person name="Nielsen K.L."/>
            <person name="Nielsen J.L."/>
        </authorList>
    </citation>
    <scope>NUCLEOTIDE SEQUENCE [LARGE SCALE GENOMIC DNA]</scope>
    <source>
        <strain evidence="1 2">TRO1</strain>
    </source>
</reference>
<protein>
    <submittedName>
        <fullName evidence="1">Signal transduction protein</fullName>
    </submittedName>
</protein>
<evidence type="ECO:0000313" key="1">
    <source>
        <dbReference type="EMBL" id="ENY78521.1"/>
    </source>
</evidence>
<gene>
    <name evidence="1" type="ORF">C206_06934</name>
</gene>
<sequence>MAREILRIGKHSHHALQAQTLILEIEAAENLHSKLAKIERDARKKGANVAANNIILSLANTAPDSVKLEASLVEVRETAEEEQDFYNSARAAIHLARIYANRGESLPAEILANLIKAYQYLFGQRIAGLFDSAHSLLWDEFESNHDIPNLLTLFKHSSFNWRLDNKEQKEKRYASRLIALERKLLKVNILRSNADTAYFLSRSGKQLLLK</sequence>
<name>A0AAD2WEB2_PSEPU</name>
<dbReference type="Proteomes" id="UP000013237">
    <property type="component" value="Unassembled WGS sequence"/>
</dbReference>